<accession>A0A914RIP4</accession>
<sequence length="73" mass="7791">MEHNQIGCRIKERISAWESGSAEPDFPLCPISEGCKLSLRKTAVILGTMQEESAQDSSEGGHIVDGETASSSP</sequence>
<dbReference type="AlphaFoldDB" id="A0A914RIP4"/>
<feature type="region of interest" description="Disordered" evidence="1">
    <location>
        <begin position="50"/>
        <end position="73"/>
    </location>
</feature>
<organism evidence="2 3">
    <name type="scientific">Parascaris equorum</name>
    <name type="common">Equine roundworm</name>
    <dbReference type="NCBI Taxonomy" id="6256"/>
    <lineage>
        <taxon>Eukaryota</taxon>
        <taxon>Metazoa</taxon>
        <taxon>Ecdysozoa</taxon>
        <taxon>Nematoda</taxon>
        <taxon>Chromadorea</taxon>
        <taxon>Rhabditida</taxon>
        <taxon>Spirurina</taxon>
        <taxon>Ascaridomorpha</taxon>
        <taxon>Ascaridoidea</taxon>
        <taxon>Ascarididae</taxon>
        <taxon>Parascaris</taxon>
    </lineage>
</organism>
<dbReference type="Proteomes" id="UP000887564">
    <property type="component" value="Unplaced"/>
</dbReference>
<proteinExistence type="predicted"/>
<reference evidence="3" key="1">
    <citation type="submission" date="2022-11" db="UniProtKB">
        <authorList>
            <consortium name="WormBaseParasite"/>
        </authorList>
    </citation>
    <scope>IDENTIFICATION</scope>
</reference>
<name>A0A914RIP4_PAREQ</name>
<evidence type="ECO:0000256" key="1">
    <source>
        <dbReference type="SAM" id="MobiDB-lite"/>
    </source>
</evidence>
<evidence type="ECO:0000313" key="2">
    <source>
        <dbReference type="Proteomes" id="UP000887564"/>
    </source>
</evidence>
<keyword evidence="2" id="KW-1185">Reference proteome</keyword>
<dbReference type="WBParaSite" id="PEQ_0000164701-mRNA-1">
    <property type="protein sequence ID" value="PEQ_0000164701-mRNA-1"/>
    <property type="gene ID" value="PEQ_0000164701"/>
</dbReference>
<protein>
    <submittedName>
        <fullName evidence="3">Uncharacterized protein</fullName>
    </submittedName>
</protein>
<evidence type="ECO:0000313" key="3">
    <source>
        <dbReference type="WBParaSite" id="PEQ_0000164701-mRNA-1"/>
    </source>
</evidence>